<dbReference type="EMBL" id="JBHTOJ010000008">
    <property type="protein sequence ID" value="MFD1419859.1"/>
    <property type="molecule type" value="Genomic_DNA"/>
</dbReference>
<organism evidence="1 2">
    <name type="scientific">Lactiplantibacillus songbeiensis</name>
    <dbReference type="NCBI Taxonomy" id="2559920"/>
    <lineage>
        <taxon>Bacteria</taxon>
        <taxon>Bacillati</taxon>
        <taxon>Bacillota</taxon>
        <taxon>Bacilli</taxon>
        <taxon>Lactobacillales</taxon>
        <taxon>Lactobacillaceae</taxon>
        <taxon>Lactiplantibacillus</taxon>
    </lineage>
</organism>
<proteinExistence type="predicted"/>
<accession>A0ABW4BXC0</accession>
<dbReference type="RefSeq" id="WP_137635360.1">
    <property type="nucleotide sequence ID" value="NZ_BJDL01000020.1"/>
</dbReference>
<reference evidence="2" key="1">
    <citation type="journal article" date="2019" name="Int. J. Syst. Evol. Microbiol.">
        <title>The Global Catalogue of Microorganisms (GCM) 10K type strain sequencing project: providing services to taxonomists for standard genome sequencing and annotation.</title>
        <authorList>
            <consortium name="The Broad Institute Genomics Platform"/>
            <consortium name="The Broad Institute Genome Sequencing Center for Infectious Disease"/>
            <person name="Wu L."/>
            <person name="Ma J."/>
        </authorList>
    </citation>
    <scope>NUCLEOTIDE SEQUENCE [LARGE SCALE GENOMIC DNA]</scope>
    <source>
        <strain evidence="2">CCM 8931</strain>
    </source>
</reference>
<evidence type="ECO:0000313" key="2">
    <source>
        <dbReference type="Proteomes" id="UP001597188"/>
    </source>
</evidence>
<evidence type="ECO:0000313" key="1">
    <source>
        <dbReference type="EMBL" id="MFD1419859.1"/>
    </source>
</evidence>
<comment type="caution">
    <text evidence="1">The sequence shown here is derived from an EMBL/GenBank/DDBJ whole genome shotgun (WGS) entry which is preliminary data.</text>
</comment>
<dbReference type="Proteomes" id="UP001597188">
    <property type="component" value="Unassembled WGS sequence"/>
</dbReference>
<keyword evidence="2" id="KW-1185">Reference proteome</keyword>
<sequence length="172" mass="20093">MKAFVKATPQNLNTNYRTVAKLIWGITQEDFWISHSDGDAAFNSLSSFAFSLFLSDFNKEWNYVNPRWNTSYVHVHKTNDPNISAIFTEFDDELPINQKGFYNLVLYIATKLDGLISEDNRISWISTEQFQNKHRDIMNLPFNLALQKSIEKGRIVLPIPEPNYDQLDYDIY</sequence>
<gene>
    <name evidence="1" type="ORF">ACFQ5L_02660</name>
</gene>
<name>A0ABW4BXC0_9LACO</name>
<protein>
    <submittedName>
        <fullName evidence="1">Uncharacterized protein</fullName>
    </submittedName>
</protein>